<reference evidence="2 3" key="1">
    <citation type="submission" date="2020-11" db="EMBL/GenBank/DDBJ databases">
        <title>Closed and high quality bacterial genomes of the OMM12 community.</title>
        <authorList>
            <person name="Marbouty M."/>
            <person name="Lamy-Besnier Q."/>
            <person name="Debarbieux L."/>
            <person name="Koszul R."/>
        </authorList>
    </citation>
    <scope>NUCLEOTIDE SEQUENCE [LARGE SCALE GENOMIC DNA]</scope>
    <source>
        <strain evidence="2 3">YL31</strain>
    </source>
</reference>
<evidence type="ECO:0000313" key="3">
    <source>
        <dbReference type="Proteomes" id="UP000595792"/>
    </source>
</evidence>
<dbReference type="RefSeq" id="WP_065534645.1">
    <property type="nucleotide sequence ID" value="NZ_CP015406.2"/>
</dbReference>
<protein>
    <submittedName>
        <fullName evidence="2">ABC transporter permease</fullName>
    </submittedName>
</protein>
<dbReference type="EMBL" id="CP065315">
    <property type="protein sequence ID" value="QQR06097.1"/>
    <property type="molecule type" value="Genomic_DNA"/>
</dbReference>
<dbReference type="KEGG" id="fpla:A4U99_08560"/>
<accession>A0AAX1KJJ0</accession>
<gene>
    <name evidence="2" type="ORF">I5Q84_00900</name>
</gene>
<evidence type="ECO:0000256" key="1">
    <source>
        <dbReference type="SAM" id="Phobius"/>
    </source>
</evidence>
<feature type="transmembrane region" description="Helical" evidence="1">
    <location>
        <begin position="52"/>
        <end position="70"/>
    </location>
</feature>
<sequence>MKHYLTAEWGRAVARPYFRAFLLVLLALAAGLPLLWRFAFGDMFRGSFGDGLSLLIPFFTAGLYLAVAVGDEVFSDQYKNDTLKNEVSFGLPRRRIYLGKLVTAAGIGLLLAFLTLLVYAVLCRVLLPGAEGDWVQVQTFLFRLLGALPLWMGALSLTVAAMFNLAHTIPMMVVVLTCLGGLSSVLRMVMRTGVDWLARGAEVLYHLLLTAPLDVVDVPLWSPAWLGWCWGVGLLWAGGSALVGLALFARREIR</sequence>
<dbReference type="Proteomes" id="UP000595792">
    <property type="component" value="Chromosome"/>
</dbReference>
<organism evidence="2 3">
    <name type="scientific">Flavonifractor plautii</name>
    <name type="common">Fusobacterium plautii</name>
    <dbReference type="NCBI Taxonomy" id="292800"/>
    <lineage>
        <taxon>Bacteria</taxon>
        <taxon>Bacillati</taxon>
        <taxon>Bacillota</taxon>
        <taxon>Clostridia</taxon>
        <taxon>Eubacteriales</taxon>
        <taxon>Oscillospiraceae</taxon>
        <taxon>Flavonifractor</taxon>
    </lineage>
</organism>
<keyword evidence="1" id="KW-0472">Membrane</keyword>
<feature type="transmembrane region" description="Helical" evidence="1">
    <location>
        <begin position="20"/>
        <end position="40"/>
    </location>
</feature>
<dbReference type="AlphaFoldDB" id="A0AAX1KJJ0"/>
<keyword evidence="1" id="KW-1133">Transmembrane helix</keyword>
<name>A0AAX1KJJ0_FLAPL</name>
<feature type="transmembrane region" description="Helical" evidence="1">
    <location>
        <begin position="225"/>
        <end position="249"/>
    </location>
</feature>
<feature type="transmembrane region" description="Helical" evidence="1">
    <location>
        <begin position="169"/>
        <end position="189"/>
    </location>
</feature>
<proteinExistence type="predicted"/>
<feature type="transmembrane region" description="Helical" evidence="1">
    <location>
        <begin position="139"/>
        <end position="163"/>
    </location>
</feature>
<keyword evidence="1" id="KW-0812">Transmembrane</keyword>
<evidence type="ECO:0000313" key="2">
    <source>
        <dbReference type="EMBL" id="QQR06097.1"/>
    </source>
</evidence>
<feature type="transmembrane region" description="Helical" evidence="1">
    <location>
        <begin position="101"/>
        <end position="127"/>
    </location>
</feature>